<organism evidence="1">
    <name type="scientific">Oryza barthii</name>
    <dbReference type="NCBI Taxonomy" id="65489"/>
    <lineage>
        <taxon>Eukaryota</taxon>
        <taxon>Viridiplantae</taxon>
        <taxon>Streptophyta</taxon>
        <taxon>Embryophyta</taxon>
        <taxon>Tracheophyta</taxon>
        <taxon>Spermatophyta</taxon>
        <taxon>Magnoliopsida</taxon>
        <taxon>Liliopsida</taxon>
        <taxon>Poales</taxon>
        <taxon>Poaceae</taxon>
        <taxon>BOP clade</taxon>
        <taxon>Oryzoideae</taxon>
        <taxon>Oryzeae</taxon>
        <taxon>Oryzinae</taxon>
        <taxon>Oryza</taxon>
    </lineage>
</organism>
<dbReference type="STRING" id="65489.A0A0D3FT82"/>
<proteinExistence type="predicted"/>
<protein>
    <submittedName>
        <fullName evidence="1">Uncharacterized protein</fullName>
    </submittedName>
</protein>
<sequence length="328" mass="36725">MEDSGSSSPPAPPPSFRNRYWILRHGRSVPNERGIIVSSLENGTKPEFGLAPQGVEQARLAGESLRKELEELGVPLDSVQIRYSPFSRTMETAREVARMLGVPFDSPSCIPAVELRERYFGPSHELLSHEKYAEVWAVDEVDPLMAPDGGESVADVATRFSQFLSAAEMELHGSAILIVSHGDPLQIFQAVLKETKENPSSLDEVSDLKKRGMITLSVLSQHRQFALLTGELRRLVPMASTRLDRRLHGSQTGGGDKQQQCIERLDRNNYTGQTDRSTLVRSISINNRLFFLFVTGNEGNNDNRGEKTTMATRRQNQQHCRLWIRSVL</sequence>
<dbReference type="InterPro" id="IPR029033">
    <property type="entry name" value="His_PPase_superfam"/>
</dbReference>
<dbReference type="PANTHER" id="PTHR47821:SF2">
    <property type="entry name" value="PHOSPHOGLYCERATE MUTASE FAMILY PROTEIN"/>
    <property type="match status" value="1"/>
</dbReference>
<dbReference type="AlphaFoldDB" id="A0A0D3FT82"/>
<dbReference type="Gene3D" id="3.40.50.1240">
    <property type="entry name" value="Phosphoglycerate mutase-like"/>
    <property type="match status" value="1"/>
</dbReference>
<dbReference type="PaxDb" id="65489-OBART04G04770.3"/>
<dbReference type="eggNOG" id="ENOG502QSKC">
    <property type="taxonomic scope" value="Eukaryota"/>
</dbReference>
<dbReference type="PANTHER" id="PTHR47821">
    <property type="entry name" value="PHOSPHOGLYCERATE MUTASE FAMILY PROTEIN"/>
    <property type="match status" value="1"/>
</dbReference>
<dbReference type="InterPro" id="IPR013078">
    <property type="entry name" value="His_Pase_superF_clade-1"/>
</dbReference>
<dbReference type="SUPFAM" id="SSF53254">
    <property type="entry name" value="Phosphoglycerate mutase-like"/>
    <property type="match status" value="1"/>
</dbReference>
<reference evidence="1" key="1">
    <citation type="journal article" date="2009" name="Rice">
        <title>De Novo Next Generation Sequencing of Plant Genomes.</title>
        <authorList>
            <person name="Rounsley S."/>
            <person name="Marri P.R."/>
            <person name="Yu Y."/>
            <person name="He R."/>
            <person name="Sisneros N."/>
            <person name="Goicoechea J.L."/>
            <person name="Lee S.J."/>
            <person name="Angelova A."/>
            <person name="Kudrna D."/>
            <person name="Luo M."/>
            <person name="Affourtit J."/>
            <person name="Desany B."/>
            <person name="Knight J."/>
            <person name="Niazi F."/>
            <person name="Egholm M."/>
            <person name="Wing R.A."/>
        </authorList>
    </citation>
    <scope>NUCLEOTIDE SEQUENCE [LARGE SCALE GENOMIC DNA]</scope>
    <source>
        <strain evidence="1">cv. IRGC 105608</strain>
    </source>
</reference>
<dbReference type="EnsemblPlants" id="OBART04G04770.3">
    <property type="protein sequence ID" value="OBART04G04770.3"/>
    <property type="gene ID" value="OBART04G04770"/>
</dbReference>
<evidence type="ECO:0000313" key="1">
    <source>
        <dbReference type="EnsemblPlants" id="OBART04G04770.3"/>
    </source>
</evidence>
<name>A0A0D3FT82_9ORYZ</name>
<evidence type="ECO:0000313" key="2">
    <source>
        <dbReference type="Proteomes" id="UP000026960"/>
    </source>
</evidence>
<reference evidence="1" key="2">
    <citation type="submission" date="2015-03" db="UniProtKB">
        <authorList>
            <consortium name="EnsemblPlants"/>
        </authorList>
    </citation>
    <scope>IDENTIFICATION</scope>
</reference>
<dbReference type="Gramene" id="OBART04G04770.3">
    <property type="protein sequence ID" value="OBART04G04770.3"/>
    <property type="gene ID" value="OBART04G04770"/>
</dbReference>
<dbReference type="SMART" id="SM00855">
    <property type="entry name" value="PGAM"/>
    <property type="match status" value="1"/>
</dbReference>
<dbReference type="Pfam" id="PF00300">
    <property type="entry name" value="His_Phos_1"/>
    <property type="match status" value="1"/>
</dbReference>
<keyword evidence="2" id="KW-1185">Reference proteome</keyword>
<accession>A0A0D3FT82</accession>
<dbReference type="Proteomes" id="UP000026960">
    <property type="component" value="Chromosome 4"/>
</dbReference>
<dbReference type="CDD" id="cd07067">
    <property type="entry name" value="HP_PGM_like"/>
    <property type="match status" value="1"/>
</dbReference>